<protein>
    <recommendedName>
        <fullName evidence="8">RxLR effector protein</fullName>
    </recommendedName>
</protein>
<dbReference type="EMBL" id="QXFT01000446">
    <property type="protein sequence ID" value="KAE9343743.1"/>
    <property type="molecule type" value="Genomic_DNA"/>
</dbReference>
<organism evidence="3 5">
    <name type="scientific">Phytophthora rubi</name>
    <dbReference type="NCBI Taxonomy" id="129364"/>
    <lineage>
        <taxon>Eukaryota</taxon>
        <taxon>Sar</taxon>
        <taxon>Stramenopiles</taxon>
        <taxon>Oomycota</taxon>
        <taxon>Peronosporomycetes</taxon>
        <taxon>Peronosporales</taxon>
        <taxon>Peronosporaceae</taxon>
        <taxon>Phytophthora</taxon>
    </lineage>
</organism>
<dbReference type="Proteomes" id="UP000435112">
    <property type="component" value="Unassembled WGS sequence"/>
</dbReference>
<evidence type="ECO:0000256" key="1">
    <source>
        <dbReference type="SAM" id="SignalP"/>
    </source>
</evidence>
<proteinExistence type="predicted"/>
<evidence type="ECO:0000313" key="6">
    <source>
        <dbReference type="Proteomes" id="UP000434957"/>
    </source>
</evidence>
<evidence type="ECO:0000313" key="7">
    <source>
        <dbReference type="Proteomes" id="UP000435112"/>
    </source>
</evidence>
<dbReference type="EMBL" id="QXFU01000426">
    <property type="protein sequence ID" value="KAE9033851.1"/>
    <property type="molecule type" value="Genomic_DNA"/>
</dbReference>
<dbReference type="Proteomes" id="UP000429607">
    <property type="component" value="Unassembled WGS sequence"/>
</dbReference>
<evidence type="ECO:0000313" key="4">
    <source>
        <dbReference type="EMBL" id="KAE9343743.1"/>
    </source>
</evidence>
<reference evidence="5 7" key="1">
    <citation type="submission" date="2018-09" db="EMBL/GenBank/DDBJ databases">
        <title>Genomic investigation of the strawberry pathogen Phytophthora fragariae indicates pathogenicity is determined by transcriptional variation in three key races.</title>
        <authorList>
            <person name="Adams T.M."/>
            <person name="Armitage A.D."/>
            <person name="Sobczyk M.K."/>
            <person name="Bates H.J."/>
            <person name="Dunwell J.M."/>
            <person name="Nellist C.F."/>
            <person name="Harrison R.J."/>
        </authorList>
    </citation>
    <scope>NUCLEOTIDE SEQUENCE [LARGE SCALE GENOMIC DNA]</scope>
    <source>
        <strain evidence="3 5">SCRP249</strain>
        <strain evidence="2 7">SCRP324</strain>
        <strain evidence="4 6">SCRP333</strain>
    </source>
</reference>
<accession>A0A6A3NCX7</accession>
<sequence length="53" mass="6030">MKSIHSLILSIFTGPVCHTFSTCRSTKPPIRSRRFPFFLLLTHPPSRSCAVQE</sequence>
<comment type="caution">
    <text evidence="3">The sequence shown here is derived from an EMBL/GenBank/DDBJ whole genome shotgun (WGS) entry which is preliminary data.</text>
</comment>
<feature type="signal peptide" evidence="1">
    <location>
        <begin position="1"/>
        <end position="19"/>
    </location>
</feature>
<evidence type="ECO:0000313" key="5">
    <source>
        <dbReference type="Proteomes" id="UP000429607"/>
    </source>
</evidence>
<evidence type="ECO:0000313" key="2">
    <source>
        <dbReference type="EMBL" id="KAE9033851.1"/>
    </source>
</evidence>
<feature type="chain" id="PRO_5036165315" description="RxLR effector protein" evidence="1">
    <location>
        <begin position="20"/>
        <end position="53"/>
    </location>
</feature>
<dbReference type="OrthoDB" id="10290479at2759"/>
<dbReference type="AlphaFoldDB" id="A0A6A3NCX7"/>
<keyword evidence="6" id="KW-1185">Reference proteome</keyword>
<evidence type="ECO:0000313" key="3">
    <source>
        <dbReference type="EMBL" id="KAE9038185.1"/>
    </source>
</evidence>
<evidence type="ECO:0008006" key="8">
    <source>
        <dbReference type="Google" id="ProtNLM"/>
    </source>
</evidence>
<dbReference type="Proteomes" id="UP000434957">
    <property type="component" value="Unassembled WGS sequence"/>
</dbReference>
<dbReference type="EMBL" id="QXFV01000417">
    <property type="protein sequence ID" value="KAE9038185.1"/>
    <property type="molecule type" value="Genomic_DNA"/>
</dbReference>
<name>A0A6A3NCX7_9STRA</name>
<gene>
    <name evidence="3" type="ORF">PR001_g8063</name>
    <name evidence="2" type="ORF">PR002_g8458</name>
    <name evidence="4" type="ORF">PR003_g8815</name>
</gene>
<keyword evidence="1" id="KW-0732">Signal</keyword>